<proteinExistence type="predicted"/>
<organism evidence="2 3">
    <name type="scientific">Eimeria praecox</name>
    <dbReference type="NCBI Taxonomy" id="51316"/>
    <lineage>
        <taxon>Eukaryota</taxon>
        <taxon>Sar</taxon>
        <taxon>Alveolata</taxon>
        <taxon>Apicomplexa</taxon>
        <taxon>Conoidasida</taxon>
        <taxon>Coccidia</taxon>
        <taxon>Eucoccidiorida</taxon>
        <taxon>Eimeriorina</taxon>
        <taxon>Eimeriidae</taxon>
        <taxon>Eimeria</taxon>
    </lineage>
</organism>
<dbReference type="OrthoDB" id="347696at2759"/>
<feature type="compositionally biased region" description="Polar residues" evidence="1">
    <location>
        <begin position="220"/>
        <end position="232"/>
    </location>
</feature>
<dbReference type="EMBL" id="HG697146">
    <property type="protein sequence ID" value="CDI87289.1"/>
    <property type="molecule type" value="Genomic_DNA"/>
</dbReference>
<protein>
    <submittedName>
        <fullName evidence="2">Uncharacterized protein</fullName>
    </submittedName>
</protein>
<feature type="region of interest" description="Disordered" evidence="1">
    <location>
        <begin position="213"/>
        <end position="232"/>
    </location>
</feature>
<dbReference type="VEuPathDB" id="ToxoDB:EPH_0075690"/>
<accession>U6H9E7</accession>
<evidence type="ECO:0000313" key="2">
    <source>
        <dbReference type="EMBL" id="CDI87289.1"/>
    </source>
</evidence>
<sequence length="232" mass="24195">MEGEESLRFPAAGGLPAAATPAAAEQGDASATAAAKTAATGAGGGVAAAAHVPIRISSGTSKDRVHRLTGSLSTVFLLLHIHFLPIEPRQQQQQHQRRRQQQQQQQLEDVHVDAASITRSFTAALLQHSGLVGAAMLPFRVLSYDSRLSLAVIKTDSASAPTLILAAANIRSLQAVAAVSSSSITVPCFLTLVRTAATLHALACPRRPNAMLLIQGDPHPSSSTGVPQQQRA</sequence>
<name>U6H9E7_9EIME</name>
<dbReference type="Proteomes" id="UP000018201">
    <property type="component" value="Unassembled WGS sequence"/>
</dbReference>
<gene>
    <name evidence="2" type="ORF">EPH_0075690</name>
</gene>
<dbReference type="AlphaFoldDB" id="U6H9E7"/>
<evidence type="ECO:0000256" key="1">
    <source>
        <dbReference type="SAM" id="MobiDB-lite"/>
    </source>
</evidence>
<keyword evidence="3" id="KW-1185">Reference proteome</keyword>
<evidence type="ECO:0000313" key="3">
    <source>
        <dbReference type="Proteomes" id="UP000018201"/>
    </source>
</evidence>
<reference evidence="2" key="1">
    <citation type="submission" date="2013-10" db="EMBL/GenBank/DDBJ databases">
        <title>Genomic analysis of the causative agents of coccidiosis in chickens.</title>
        <authorList>
            <person name="Reid A.J."/>
            <person name="Blake D."/>
            <person name="Billington K."/>
            <person name="Browne H."/>
            <person name="Dunn M."/>
            <person name="Hung S."/>
            <person name="Kawahara F."/>
            <person name="Miranda-Saavedra D."/>
            <person name="Mourier T."/>
            <person name="Nagra H."/>
            <person name="Otto T.D."/>
            <person name="Rawlings N."/>
            <person name="Sanchez A."/>
            <person name="Sanders M."/>
            <person name="Subramaniam C."/>
            <person name="Tay Y."/>
            <person name="Dear P."/>
            <person name="Doerig C."/>
            <person name="Gruber A."/>
            <person name="Parkinson J."/>
            <person name="Shirley M."/>
            <person name="Wan K.L."/>
            <person name="Berriman M."/>
            <person name="Tomley F."/>
            <person name="Pain A."/>
        </authorList>
    </citation>
    <scope>NUCLEOTIDE SEQUENCE [LARGE SCALE GENOMIC DNA]</scope>
    <source>
        <strain evidence="2">Houghton</strain>
    </source>
</reference>
<reference evidence="2" key="2">
    <citation type="submission" date="2013-10" db="EMBL/GenBank/DDBJ databases">
        <authorList>
            <person name="Aslett M."/>
        </authorList>
    </citation>
    <scope>NUCLEOTIDE SEQUENCE [LARGE SCALE GENOMIC DNA]</scope>
    <source>
        <strain evidence="2">Houghton</strain>
    </source>
</reference>